<keyword evidence="2" id="KW-1185">Reference proteome</keyword>
<protein>
    <submittedName>
        <fullName evidence="1">Uncharacterized protein</fullName>
    </submittedName>
</protein>
<accession>A0A9P6A3R7</accession>
<dbReference type="AlphaFoldDB" id="A0A9P6A3R7"/>
<dbReference type="EMBL" id="MU154550">
    <property type="protein sequence ID" value="KAF9496681.1"/>
    <property type="molecule type" value="Genomic_DNA"/>
</dbReference>
<dbReference type="Proteomes" id="UP000807025">
    <property type="component" value="Unassembled WGS sequence"/>
</dbReference>
<evidence type="ECO:0000313" key="2">
    <source>
        <dbReference type="Proteomes" id="UP000807025"/>
    </source>
</evidence>
<comment type="caution">
    <text evidence="1">The sequence shown here is derived from an EMBL/GenBank/DDBJ whole genome shotgun (WGS) entry which is preliminary data.</text>
</comment>
<sequence>MHSHLMAEACKKYQPMQLENAYFLYLVLANAIQESASEVGVPGGTPVDLFPILQYLPSWYPGAHYANMARRWRPEMEKVHTVPFNSVLHQIMWHACVAETLH</sequence>
<gene>
    <name evidence="1" type="ORF">BDN71DRAFT_733264</name>
</gene>
<reference evidence="1" key="1">
    <citation type="submission" date="2020-11" db="EMBL/GenBank/DDBJ databases">
        <authorList>
            <consortium name="DOE Joint Genome Institute"/>
            <person name="Ahrendt S."/>
            <person name="Riley R."/>
            <person name="Andreopoulos W."/>
            <person name="Labutti K."/>
            <person name="Pangilinan J."/>
            <person name="Ruiz-Duenas F.J."/>
            <person name="Barrasa J.M."/>
            <person name="Sanchez-Garcia M."/>
            <person name="Camarero S."/>
            <person name="Miyauchi S."/>
            <person name="Serrano A."/>
            <person name="Linde D."/>
            <person name="Babiker R."/>
            <person name="Drula E."/>
            <person name="Ayuso-Fernandez I."/>
            <person name="Pacheco R."/>
            <person name="Padilla G."/>
            <person name="Ferreira P."/>
            <person name="Barriuso J."/>
            <person name="Kellner H."/>
            <person name="Castanera R."/>
            <person name="Alfaro M."/>
            <person name="Ramirez L."/>
            <person name="Pisabarro A.G."/>
            <person name="Kuo A."/>
            <person name="Tritt A."/>
            <person name="Lipzen A."/>
            <person name="He G."/>
            <person name="Yan M."/>
            <person name="Ng V."/>
            <person name="Cullen D."/>
            <person name="Martin F."/>
            <person name="Rosso M.-N."/>
            <person name="Henrissat B."/>
            <person name="Hibbett D."/>
            <person name="Martinez A.T."/>
            <person name="Grigoriev I.V."/>
        </authorList>
    </citation>
    <scope>NUCLEOTIDE SEQUENCE</scope>
    <source>
        <strain evidence="1">ATCC 90797</strain>
    </source>
</reference>
<dbReference type="OrthoDB" id="2789670at2759"/>
<organism evidence="1 2">
    <name type="scientific">Pleurotus eryngii</name>
    <name type="common">Boletus of the steppes</name>
    <dbReference type="NCBI Taxonomy" id="5323"/>
    <lineage>
        <taxon>Eukaryota</taxon>
        <taxon>Fungi</taxon>
        <taxon>Dikarya</taxon>
        <taxon>Basidiomycota</taxon>
        <taxon>Agaricomycotina</taxon>
        <taxon>Agaricomycetes</taxon>
        <taxon>Agaricomycetidae</taxon>
        <taxon>Agaricales</taxon>
        <taxon>Pleurotineae</taxon>
        <taxon>Pleurotaceae</taxon>
        <taxon>Pleurotus</taxon>
    </lineage>
</organism>
<evidence type="ECO:0000313" key="1">
    <source>
        <dbReference type="EMBL" id="KAF9496681.1"/>
    </source>
</evidence>
<proteinExistence type="predicted"/>
<name>A0A9P6A3R7_PLEER</name>